<organism evidence="1">
    <name type="scientific">Ophidiomyces ophidiicola</name>
    <dbReference type="NCBI Taxonomy" id="1387563"/>
    <lineage>
        <taxon>Eukaryota</taxon>
        <taxon>Fungi</taxon>
        <taxon>Dikarya</taxon>
        <taxon>Ascomycota</taxon>
        <taxon>Pezizomycotina</taxon>
        <taxon>Eurotiomycetes</taxon>
        <taxon>Eurotiomycetidae</taxon>
        <taxon>Onygenales</taxon>
        <taxon>Onygenaceae</taxon>
        <taxon>Ophidiomyces</taxon>
    </lineage>
</organism>
<proteinExistence type="predicted"/>
<name>A0ACB8V4X4_9EURO</name>
<accession>A0ACB8V4X4</accession>
<sequence length="344" mass="38886">MSSGSTLSRRRTHNLLLISTLLNLRDTASPLTLLLDSLEQPAYPLLAEYIRRAKLSKSHVVFISFDTFKRPKGVDTFIFTTKKGLNEVLREVRTSISNVDILPEKRCLLIIDSVHGLASRGSQGQPVNVAEYLSNLLASASSRLQVSLVMVHHQDLPSPRNFHPYAPSLLSLVTYLATTIIAVHSFTQVLARKTAADKSMVSPVFGVDEETEGIIIGQQDSKKKLNKYDGIVLEMEHRRKSGRGIVEWYFLPRASQYTTRQPREIVILLDDHPLYRREEETVTSVAEELVSTFELGLTERQRRDRENVVLPYFDAQKGEGPGEGGRILYEMGEEDDFDEEEDEI</sequence>
<dbReference type="EMBL" id="JALBCA010000007">
    <property type="protein sequence ID" value="KAI2392312.1"/>
    <property type="molecule type" value="Genomic_DNA"/>
</dbReference>
<gene>
    <name evidence="1" type="ORF">LOY88_000696</name>
</gene>
<comment type="caution">
    <text evidence="1">The sequence shown here is derived from an EMBL/GenBank/DDBJ whole genome shotgun (WGS) entry which is preliminary data.</text>
</comment>
<evidence type="ECO:0000313" key="1">
    <source>
        <dbReference type="EMBL" id="KAI2392312.1"/>
    </source>
</evidence>
<protein>
    <submittedName>
        <fullName evidence="1">Uncharacterized protein</fullName>
    </submittedName>
</protein>
<reference evidence="1" key="1">
    <citation type="journal article" date="2022" name="bioRxiv">
        <title>Population genetic analysis of Ophidiomyces ophidiicola, the causative agent of snake fungal disease, indicates recent introductions to the USA.</title>
        <authorList>
            <person name="Ladner J.T."/>
            <person name="Palmer J.M."/>
            <person name="Ettinger C.L."/>
            <person name="Stajich J.E."/>
            <person name="Farrell T.M."/>
            <person name="Glorioso B.M."/>
            <person name="Lawson B."/>
            <person name="Price S.J."/>
            <person name="Stengle A.G."/>
            <person name="Grear D.A."/>
            <person name="Lorch J.M."/>
        </authorList>
    </citation>
    <scope>NUCLEOTIDE SEQUENCE</scope>
    <source>
        <strain evidence="1">NWHC 24266-5</strain>
    </source>
</reference>